<name>A0A6G0WQE9_APHCR</name>
<organism evidence="2 3">
    <name type="scientific">Aphis craccivora</name>
    <name type="common">Cowpea aphid</name>
    <dbReference type="NCBI Taxonomy" id="307492"/>
    <lineage>
        <taxon>Eukaryota</taxon>
        <taxon>Metazoa</taxon>
        <taxon>Ecdysozoa</taxon>
        <taxon>Arthropoda</taxon>
        <taxon>Hexapoda</taxon>
        <taxon>Insecta</taxon>
        <taxon>Pterygota</taxon>
        <taxon>Neoptera</taxon>
        <taxon>Paraneoptera</taxon>
        <taxon>Hemiptera</taxon>
        <taxon>Sternorrhyncha</taxon>
        <taxon>Aphidomorpha</taxon>
        <taxon>Aphidoidea</taxon>
        <taxon>Aphididae</taxon>
        <taxon>Aphidini</taxon>
        <taxon>Aphis</taxon>
        <taxon>Aphis</taxon>
    </lineage>
</organism>
<feature type="region of interest" description="Disordered" evidence="1">
    <location>
        <begin position="188"/>
        <end position="209"/>
    </location>
</feature>
<dbReference type="AlphaFoldDB" id="A0A6G0WQE9"/>
<feature type="non-terminal residue" evidence="2">
    <location>
        <position position="1"/>
    </location>
</feature>
<keyword evidence="3" id="KW-1185">Reference proteome</keyword>
<dbReference type="OrthoDB" id="6648086at2759"/>
<protein>
    <submittedName>
        <fullName evidence="2">SWIM-type domain-containing protein</fullName>
    </submittedName>
</protein>
<gene>
    <name evidence="2" type="ORF">FWK35_00016201</name>
</gene>
<dbReference type="EMBL" id="VUJU01008513">
    <property type="protein sequence ID" value="KAF0729642.1"/>
    <property type="molecule type" value="Genomic_DNA"/>
</dbReference>
<evidence type="ECO:0000313" key="3">
    <source>
        <dbReference type="Proteomes" id="UP000478052"/>
    </source>
</evidence>
<dbReference type="Proteomes" id="UP000478052">
    <property type="component" value="Unassembled WGS sequence"/>
</dbReference>
<evidence type="ECO:0000256" key="1">
    <source>
        <dbReference type="SAM" id="MobiDB-lite"/>
    </source>
</evidence>
<evidence type="ECO:0000313" key="2">
    <source>
        <dbReference type="EMBL" id="KAF0729642.1"/>
    </source>
</evidence>
<sequence>PYFEDPINSTIIEIFEIKNLSSQLKYWAISDIKKKMMILHHSGKKIAMPIHTDIININFPMDNQIGWIVVEFVDDESVEVVPNCWLKNNSCAWPKASKQAKKYVQKRIKPNMNDFIFYKSRQIGQKVYSSYSEAKIKLPLAMHKSDLSSADDIDGMTKRKRKYPYYRGQSLSPATNIKSVKLEKVNNSKQIKMSSNSCPPRYQDVSQSVNSNKKKDIFELSDDSNDVSYDSDKDPLWEIDKNQSKSVIDGINYITPEKHGSLLVDKPIDNIKHTISSPVGTWTVEKDGDTQLLYKTSSDGNSIKVKKVLFCEQNIENTGSSGTTANILKQSQDTTILQKQPNISDGMCTI</sequence>
<accession>A0A6G0WQE9</accession>
<comment type="caution">
    <text evidence="2">The sequence shown here is derived from an EMBL/GenBank/DDBJ whole genome shotgun (WGS) entry which is preliminary data.</text>
</comment>
<proteinExistence type="predicted"/>
<reference evidence="2 3" key="1">
    <citation type="submission" date="2019-08" db="EMBL/GenBank/DDBJ databases">
        <title>Whole genome of Aphis craccivora.</title>
        <authorList>
            <person name="Voronova N.V."/>
            <person name="Shulinski R.S."/>
            <person name="Bandarenka Y.V."/>
            <person name="Zhorov D.G."/>
            <person name="Warner D."/>
        </authorList>
    </citation>
    <scope>NUCLEOTIDE SEQUENCE [LARGE SCALE GENOMIC DNA]</scope>
    <source>
        <strain evidence="2">180601</strain>
        <tissue evidence="2">Whole Body</tissue>
    </source>
</reference>